<proteinExistence type="predicted"/>
<protein>
    <submittedName>
        <fullName evidence="1">Uncharacterized protein</fullName>
    </submittedName>
</protein>
<organism evidence="1">
    <name type="scientific">Bandra megavirus</name>
    <dbReference type="NCBI Taxonomy" id="2071566"/>
    <lineage>
        <taxon>Viruses</taxon>
        <taxon>Varidnaviria</taxon>
        <taxon>Bamfordvirae</taxon>
        <taxon>Nucleocytoviricota</taxon>
        <taxon>Megaviricetes</taxon>
        <taxon>Imitervirales</taxon>
        <taxon>Mimiviridae</taxon>
        <taxon>Megamimivirinae</taxon>
        <taxon>Megavirus</taxon>
    </lineage>
</organism>
<name>A0A2K9V830_9VIRU</name>
<reference evidence="1" key="1">
    <citation type="submission" date="2018-01" db="EMBL/GenBank/DDBJ databases">
        <title>Draft genome sequence of Bandra megavirus.</title>
        <authorList>
            <person name="Chatterjee A."/>
            <person name="Yadav R."/>
            <person name="Kondabagil K."/>
        </authorList>
    </citation>
    <scope>NUCLEOTIDE SEQUENCE</scope>
    <source>
        <strain evidence="1">KK-1</strain>
    </source>
</reference>
<dbReference type="EMBL" id="MG779335">
    <property type="protein sequence ID" value="AUV58377.1"/>
    <property type="molecule type" value="Genomic_DNA"/>
</dbReference>
<sequence>MNIFIFKFYKKLKFNESDIKIILFIMAENIDQAKYKIINYFTIHKPIYYNILGKIVCDYEKNCDFDYSFCIDKNNMYLELFTIAKNEFDEAINNIYQYDQDIFGTIKTSYGKSNVYINQQQLINDAQILGKLNTLEYNSNMWKKYSITLIQFFHEYDKKIGHIELTNGLSGPCIIIDELKNLPENIRNIEANTNISNMYNKLYEDCILKYSKIKPIKFNNKINNKINNKTSNKISNKIFKQIANYLI</sequence>
<evidence type="ECO:0000313" key="1">
    <source>
        <dbReference type="EMBL" id="AUV58377.1"/>
    </source>
</evidence>
<accession>A0A2K9V830</accession>